<dbReference type="Pfam" id="PF22041">
    <property type="entry name" value="GST_C_7"/>
    <property type="match status" value="1"/>
</dbReference>
<gene>
    <name evidence="3" type="ORF">VTL71DRAFT_2086</name>
</gene>
<feature type="domain" description="Glutathione S-transferase UstS-like C-terminal" evidence="2">
    <location>
        <begin position="127"/>
        <end position="217"/>
    </location>
</feature>
<evidence type="ECO:0000259" key="2">
    <source>
        <dbReference type="Pfam" id="PF22041"/>
    </source>
</evidence>
<sequence length="238" mass="27183">MSQVILYDLPTKGKPFCWSPNPWKTRLALNFKGIDYKTEWVEYPDIKARLSPHVTPNSPPDTEYTIPAAQFPDGTYIMDSKPIADRLEKDYPTPSLHLDSPILQEVYPAMGKVGGHLHAVWKPRVPINLLSERSSEYFHRTREQQLGKPLAQFMEEEGGEEAWIAALPAIKELGELVKRNGGPYVLGKTPSYADFVIVGCLRFFRVIEEDIYQRIVKIEPSLGELYEACKPWLERDGH</sequence>
<dbReference type="InterPro" id="IPR036249">
    <property type="entry name" value="Thioredoxin-like_sf"/>
</dbReference>
<dbReference type="Proteomes" id="UP001595075">
    <property type="component" value="Unassembled WGS sequence"/>
</dbReference>
<evidence type="ECO:0000259" key="1">
    <source>
        <dbReference type="Pfam" id="PF13409"/>
    </source>
</evidence>
<accession>A0ABR4C7V6</accession>
<comment type="caution">
    <text evidence="3">The sequence shown here is derived from an EMBL/GenBank/DDBJ whole genome shotgun (WGS) entry which is preliminary data.</text>
</comment>
<dbReference type="SUPFAM" id="SSF47616">
    <property type="entry name" value="GST C-terminal domain-like"/>
    <property type="match status" value="1"/>
</dbReference>
<reference evidence="3 4" key="1">
    <citation type="journal article" date="2024" name="Commun. Biol.">
        <title>Comparative genomic analysis of thermophilic fungi reveals convergent evolutionary adaptations and gene losses.</title>
        <authorList>
            <person name="Steindorff A.S."/>
            <person name="Aguilar-Pontes M.V."/>
            <person name="Robinson A.J."/>
            <person name="Andreopoulos B."/>
            <person name="LaButti K."/>
            <person name="Kuo A."/>
            <person name="Mondo S."/>
            <person name="Riley R."/>
            <person name="Otillar R."/>
            <person name="Haridas S."/>
            <person name="Lipzen A."/>
            <person name="Grimwood J."/>
            <person name="Schmutz J."/>
            <person name="Clum A."/>
            <person name="Reid I.D."/>
            <person name="Moisan M.C."/>
            <person name="Butler G."/>
            <person name="Nguyen T.T.M."/>
            <person name="Dewar K."/>
            <person name="Conant G."/>
            <person name="Drula E."/>
            <person name="Henrissat B."/>
            <person name="Hansel C."/>
            <person name="Singer S."/>
            <person name="Hutchinson M.I."/>
            <person name="de Vries R.P."/>
            <person name="Natvig D.O."/>
            <person name="Powell A.J."/>
            <person name="Tsang A."/>
            <person name="Grigoriev I.V."/>
        </authorList>
    </citation>
    <scope>NUCLEOTIDE SEQUENCE [LARGE SCALE GENOMIC DNA]</scope>
    <source>
        <strain evidence="3 4">CBS 494.80</strain>
    </source>
</reference>
<keyword evidence="4" id="KW-1185">Reference proteome</keyword>
<evidence type="ECO:0000313" key="4">
    <source>
        <dbReference type="Proteomes" id="UP001595075"/>
    </source>
</evidence>
<name>A0ABR4C7V6_9HELO</name>
<dbReference type="SUPFAM" id="SSF52833">
    <property type="entry name" value="Thioredoxin-like"/>
    <property type="match status" value="1"/>
</dbReference>
<evidence type="ECO:0000313" key="3">
    <source>
        <dbReference type="EMBL" id="KAL2066015.1"/>
    </source>
</evidence>
<dbReference type="Gene3D" id="1.20.1050.10">
    <property type="match status" value="1"/>
</dbReference>
<evidence type="ECO:0008006" key="5">
    <source>
        <dbReference type="Google" id="ProtNLM"/>
    </source>
</evidence>
<organism evidence="3 4">
    <name type="scientific">Oculimacula yallundae</name>
    <dbReference type="NCBI Taxonomy" id="86028"/>
    <lineage>
        <taxon>Eukaryota</taxon>
        <taxon>Fungi</taxon>
        <taxon>Dikarya</taxon>
        <taxon>Ascomycota</taxon>
        <taxon>Pezizomycotina</taxon>
        <taxon>Leotiomycetes</taxon>
        <taxon>Helotiales</taxon>
        <taxon>Ploettnerulaceae</taxon>
        <taxon>Oculimacula</taxon>
    </lineage>
</organism>
<dbReference type="CDD" id="cd03038">
    <property type="entry name" value="GST_N_etherase_LigE"/>
    <property type="match status" value="1"/>
</dbReference>
<dbReference type="InterPro" id="IPR004045">
    <property type="entry name" value="Glutathione_S-Trfase_N"/>
</dbReference>
<dbReference type="InterPro" id="IPR036282">
    <property type="entry name" value="Glutathione-S-Trfase_C_sf"/>
</dbReference>
<feature type="domain" description="GST N-terminal" evidence="1">
    <location>
        <begin position="18"/>
        <end position="89"/>
    </location>
</feature>
<dbReference type="Pfam" id="PF13409">
    <property type="entry name" value="GST_N_2"/>
    <property type="match status" value="1"/>
</dbReference>
<dbReference type="InterPro" id="IPR054416">
    <property type="entry name" value="GST_UstS-like_C"/>
</dbReference>
<proteinExistence type="predicted"/>
<dbReference type="EMBL" id="JAZHXI010000011">
    <property type="protein sequence ID" value="KAL2066015.1"/>
    <property type="molecule type" value="Genomic_DNA"/>
</dbReference>
<protein>
    <recommendedName>
        <fullName evidence="5">GST N-terminal domain-containing protein</fullName>
    </recommendedName>
</protein>
<dbReference type="Gene3D" id="3.40.30.10">
    <property type="entry name" value="Glutaredoxin"/>
    <property type="match status" value="1"/>
</dbReference>